<evidence type="ECO:0000259" key="4">
    <source>
        <dbReference type="PROSITE" id="PS50290"/>
    </source>
</evidence>
<dbReference type="InterPro" id="IPR011993">
    <property type="entry name" value="PH-like_dom_sf"/>
</dbReference>
<name>A0A7S2WF11_9STRA</name>
<dbReference type="SUPFAM" id="SSF56112">
    <property type="entry name" value="Protein kinase-like (PK-like)"/>
    <property type="match status" value="1"/>
</dbReference>
<evidence type="ECO:0000259" key="3">
    <source>
        <dbReference type="PROSITE" id="PS50003"/>
    </source>
</evidence>
<dbReference type="Gene3D" id="2.30.29.30">
    <property type="entry name" value="Pleckstrin-homology domain (PH domain)/Phosphotyrosine-binding domain (PTB)"/>
    <property type="match status" value="1"/>
</dbReference>
<dbReference type="InterPro" id="IPR001263">
    <property type="entry name" value="PI3K_accessory_dom"/>
</dbReference>
<dbReference type="InterPro" id="IPR011009">
    <property type="entry name" value="Kinase-like_dom_sf"/>
</dbReference>
<feature type="domain" description="PI3K/PI4K catalytic" evidence="4">
    <location>
        <begin position="604"/>
        <end position="885"/>
    </location>
</feature>
<evidence type="ECO:0000256" key="1">
    <source>
        <dbReference type="ARBA" id="ARBA00022679"/>
    </source>
</evidence>
<dbReference type="SMART" id="SM00146">
    <property type="entry name" value="PI3Kc"/>
    <property type="match status" value="1"/>
</dbReference>
<evidence type="ECO:0000313" key="7">
    <source>
        <dbReference type="EMBL" id="CAD9684260.1"/>
    </source>
</evidence>
<protein>
    <submittedName>
        <fullName evidence="7">Uncharacterized protein</fullName>
    </submittedName>
</protein>
<dbReference type="InterPro" id="IPR036940">
    <property type="entry name" value="PI3/4_kinase_cat_sf"/>
</dbReference>
<proteinExistence type="predicted"/>
<dbReference type="Gene3D" id="3.30.1010.10">
    <property type="entry name" value="Phosphatidylinositol 3-kinase Catalytic Subunit, Chain A, domain 4"/>
    <property type="match status" value="1"/>
</dbReference>
<dbReference type="Gene3D" id="1.10.1070.11">
    <property type="entry name" value="Phosphatidylinositol 3-/4-kinase, catalytic domain"/>
    <property type="match status" value="1"/>
</dbReference>
<sequence length="903" mass="102780">MGCTTSLPDQMNPSATLKLLEHQFDVLEKQKTLDIRGITLLIWKSRERPDLGELLINLMASRAYERDVFNGIEFYLPQLVHMLVHLEVNWPTAVLEHFALFVAQQSVHLALQVCWTLIGHMEDYQAETDDGERNPSANPVLYYRCATLLEKLEVAVVFGSPQCNEFEKLYRAGSITRAELMELENADRKFQAMRISADVEENAGFDMDGKLKYKRWKTRGMFHQDAWISRRFVICHRVLFCLRAGDNALKRSIPLQYCNIVIPNKNEYNEKFYFEIHEQERERKYLLVADSQAEMDKWIAALKKAINSPPSTPKMHVAGKANIDISSLTPAQIARYGFFRSEREFVRDLTDLCEELRFVDVKDRKAKLRQRLPEINIPGCVYLPLCASTDTWERVVKVVPDKSFAFSTRERCPCLMTFETTCDDPEYGLDTATYLYQTLGFDDSNTDLGEEDIVQLENAESLQSQRAAMRERFVHAARNSVTKLDLDLGDLRKELAEEGNAKGNCKSDGTNPMLSDLPHLWEDDTPEQNVAQETDTAEDGTKVQVASHDAARKHLKAEVLKVQAIEIFTKQKLPREEVKLINSESPQKSRGKFLVALGKYMSTPESAEDDAEKATDTPKLQNRRESIMSLGQLIAKSNDDLRQEVFIMQLIQFLHDIWADKGLALQCNPYRIMSTSQTCGLIEVVSDSNSIDGVKKDNDLKPMVEIFKQLFPETHQFEQAQKNYVESMAAYSLITYILGIKDRHNGNIMLNLKTGAITHIDFGFVLGMAPGKDKIKHTNFSMERAAFKLTPELVDVMGGKKSDNWKYFNKLLCDGLLEARRHADTLVTLAEIMGYKSKLPCFNQPGGGTTRVVRELKERLMVDLTDSMVVAKMNKLANKASTSRGSIIYEKFQRFSNGIAPVL</sequence>
<dbReference type="PROSITE" id="PS50290">
    <property type="entry name" value="PI3_4_KINASE_3"/>
    <property type="match status" value="1"/>
</dbReference>
<keyword evidence="1" id="KW-0808">Transferase</keyword>
<dbReference type="GO" id="GO:0048015">
    <property type="term" value="P:phosphatidylinositol-mediated signaling"/>
    <property type="evidence" value="ECO:0007669"/>
    <property type="project" value="TreeGrafter"/>
</dbReference>
<dbReference type="SUPFAM" id="SSF50729">
    <property type="entry name" value="PH domain-like"/>
    <property type="match status" value="1"/>
</dbReference>
<feature type="domain" description="PIK helical" evidence="5">
    <location>
        <begin position="1"/>
        <end position="140"/>
    </location>
</feature>
<reference evidence="7" key="1">
    <citation type="submission" date="2021-01" db="EMBL/GenBank/DDBJ databases">
        <authorList>
            <person name="Corre E."/>
            <person name="Pelletier E."/>
            <person name="Niang G."/>
            <person name="Scheremetjew M."/>
            <person name="Finn R."/>
            <person name="Kale V."/>
            <person name="Holt S."/>
            <person name="Cochrane G."/>
            <person name="Meng A."/>
            <person name="Brown T."/>
            <person name="Cohen L."/>
        </authorList>
    </citation>
    <scope>NUCLEOTIDE SEQUENCE</scope>
    <source>
        <strain evidence="7">NY070348D</strain>
    </source>
</reference>
<accession>A0A7S2WF11</accession>
<dbReference type="PANTHER" id="PTHR10048:SF22">
    <property type="entry name" value="PHOSPHATIDYLINOSITOL 4-KINASE BETA"/>
    <property type="match status" value="1"/>
</dbReference>
<dbReference type="InterPro" id="IPR000403">
    <property type="entry name" value="PI3/4_kinase_cat_dom"/>
</dbReference>
<dbReference type="Pfam" id="PF00169">
    <property type="entry name" value="PH"/>
    <property type="match status" value="1"/>
</dbReference>
<dbReference type="PANTHER" id="PTHR10048">
    <property type="entry name" value="PHOSPHATIDYLINOSITOL KINASE"/>
    <property type="match status" value="1"/>
</dbReference>
<evidence type="ECO:0000259" key="5">
    <source>
        <dbReference type="PROSITE" id="PS51545"/>
    </source>
</evidence>
<dbReference type="InterPro" id="IPR018936">
    <property type="entry name" value="PI3/4_kinase_CS"/>
</dbReference>
<dbReference type="GO" id="GO:0004430">
    <property type="term" value="F:1-phosphatidylinositol 4-kinase activity"/>
    <property type="evidence" value="ECO:0007669"/>
    <property type="project" value="TreeGrafter"/>
</dbReference>
<dbReference type="GO" id="GO:0016020">
    <property type="term" value="C:membrane"/>
    <property type="evidence" value="ECO:0007669"/>
    <property type="project" value="TreeGrafter"/>
</dbReference>
<dbReference type="AlphaFoldDB" id="A0A7S2WF11"/>
<evidence type="ECO:0000256" key="2">
    <source>
        <dbReference type="ARBA" id="ARBA00022777"/>
    </source>
</evidence>
<dbReference type="EMBL" id="HBHK01013300">
    <property type="protein sequence ID" value="CAD9684255.1"/>
    <property type="molecule type" value="Transcribed_RNA"/>
</dbReference>
<feature type="domain" description="PH" evidence="3">
    <location>
        <begin position="204"/>
        <end position="307"/>
    </location>
</feature>
<dbReference type="GO" id="GO:0005737">
    <property type="term" value="C:cytoplasm"/>
    <property type="evidence" value="ECO:0007669"/>
    <property type="project" value="TreeGrafter"/>
</dbReference>
<keyword evidence="2" id="KW-0418">Kinase</keyword>
<evidence type="ECO:0000313" key="6">
    <source>
        <dbReference type="EMBL" id="CAD9684255.1"/>
    </source>
</evidence>
<gene>
    <name evidence="6" type="ORF">QSP1433_LOCUS8367</name>
    <name evidence="7" type="ORF">QSP1433_LOCUS8369</name>
</gene>
<dbReference type="InterPro" id="IPR001849">
    <property type="entry name" value="PH_domain"/>
</dbReference>
<dbReference type="EMBL" id="HBHK01013302">
    <property type="protein sequence ID" value="CAD9684260.1"/>
    <property type="molecule type" value="Transcribed_RNA"/>
</dbReference>
<dbReference type="InterPro" id="IPR015433">
    <property type="entry name" value="PI3/4_kinase"/>
</dbReference>
<dbReference type="PROSITE" id="PS51545">
    <property type="entry name" value="PIK_HELICAL"/>
    <property type="match status" value="1"/>
</dbReference>
<dbReference type="PROSITE" id="PS00916">
    <property type="entry name" value="PI3_4_KINASE_2"/>
    <property type="match status" value="1"/>
</dbReference>
<organism evidence="7">
    <name type="scientific">Mucochytrium quahogii</name>
    <dbReference type="NCBI Taxonomy" id="96639"/>
    <lineage>
        <taxon>Eukaryota</taxon>
        <taxon>Sar</taxon>
        <taxon>Stramenopiles</taxon>
        <taxon>Bigyra</taxon>
        <taxon>Labyrinthulomycetes</taxon>
        <taxon>Thraustochytrida</taxon>
        <taxon>Thraustochytriidae</taxon>
        <taxon>Mucochytrium</taxon>
    </lineage>
</organism>
<dbReference type="PROSITE" id="PS00915">
    <property type="entry name" value="PI3_4_KINASE_1"/>
    <property type="match status" value="1"/>
</dbReference>
<dbReference type="Pfam" id="PF00454">
    <property type="entry name" value="PI3_PI4_kinase"/>
    <property type="match status" value="1"/>
</dbReference>
<dbReference type="SMART" id="SM00233">
    <property type="entry name" value="PH"/>
    <property type="match status" value="1"/>
</dbReference>
<dbReference type="PROSITE" id="PS50003">
    <property type="entry name" value="PH_DOMAIN"/>
    <property type="match status" value="1"/>
</dbReference>
<dbReference type="GO" id="GO:0046854">
    <property type="term" value="P:phosphatidylinositol phosphate biosynthetic process"/>
    <property type="evidence" value="ECO:0007669"/>
    <property type="project" value="InterPro"/>
</dbReference>